<accession>A0A197JJC5</accession>
<protein>
    <submittedName>
        <fullName evidence="1">Uncharacterized protein</fullName>
    </submittedName>
</protein>
<sequence>MRRVPVANKYFSVRSLSSVSFFLFLLFTFDGLFPPSSHPHPHPHPHFFHSYSYSLYPISSLHLTSPLSTYQCPPPLNNVHFLPFQHPCTYLSDTPPSCHPFSHSQCPIPPFIRVARFPHLTLLFSSSHSLN</sequence>
<proteinExistence type="predicted"/>
<organism evidence="1 2">
    <name type="scientific">Linnemannia elongata AG-77</name>
    <dbReference type="NCBI Taxonomy" id="1314771"/>
    <lineage>
        <taxon>Eukaryota</taxon>
        <taxon>Fungi</taxon>
        <taxon>Fungi incertae sedis</taxon>
        <taxon>Mucoromycota</taxon>
        <taxon>Mortierellomycotina</taxon>
        <taxon>Mortierellomycetes</taxon>
        <taxon>Mortierellales</taxon>
        <taxon>Mortierellaceae</taxon>
        <taxon>Linnemannia</taxon>
    </lineage>
</organism>
<evidence type="ECO:0000313" key="2">
    <source>
        <dbReference type="Proteomes" id="UP000078512"/>
    </source>
</evidence>
<gene>
    <name evidence="1" type="ORF">K457DRAFT_782036</name>
</gene>
<dbReference type="EMBL" id="KV442080">
    <property type="protein sequence ID" value="OAQ25307.1"/>
    <property type="molecule type" value="Genomic_DNA"/>
</dbReference>
<evidence type="ECO:0000313" key="1">
    <source>
        <dbReference type="EMBL" id="OAQ25307.1"/>
    </source>
</evidence>
<reference evidence="1 2" key="1">
    <citation type="submission" date="2016-05" db="EMBL/GenBank/DDBJ databases">
        <title>Genome sequencing reveals origins of a unique bacterial endosymbiosis in the earliest lineages of terrestrial Fungi.</title>
        <authorList>
            <consortium name="DOE Joint Genome Institute"/>
            <person name="Uehling J."/>
            <person name="Gryganskyi A."/>
            <person name="Hameed K."/>
            <person name="Tschaplinski T."/>
            <person name="Misztal P."/>
            <person name="Wu S."/>
            <person name="Desiro A."/>
            <person name="Vande Pol N."/>
            <person name="Du Z.-Y."/>
            <person name="Zienkiewicz A."/>
            <person name="Zienkiewicz K."/>
            <person name="Morin E."/>
            <person name="Tisserant E."/>
            <person name="Splivallo R."/>
            <person name="Hainaut M."/>
            <person name="Henrissat B."/>
            <person name="Ohm R."/>
            <person name="Kuo A."/>
            <person name="Yan J."/>
            <person name="Lipzen A."/>
            <person name="Nolan M."/>
            <person name="Labutti K."/>
            <person name="Barry K."/>
            <person name="Goldstein A."/>
            <person name="Labbe J."/>
            <person name="Schadt C."/>
            <person name="Tuskan G."/>
            <person name="Grigoriev I."/>
            <person name="Martin F."/>
            <person name="Vilgalys R."/>
            <person name="Bonito G."/>
        </authorList>
    </citation>
    <scope>NUCLEOTIDE SEQUENCE [LARGE SCALE GENOMIC DNA]</scope>
    <source>
        <strain evidence="1 2">AG-77</strain>
    </source>
</reference>
<dbReference type="AlphaFoldDB" id="A0A197JJC5"/>
<keyword evidence="2" id="KW-1185">Reference proteome</keyword>
<name>A0A197JJC5_9FUNG</name>
<dbReference type="Proteomes" id="UP000078512">
    <property type="component" value="Unassembled WGS sequence"/>
</dbReference>